<evidence type="ECO:0000256" key="6">
    <source>
        <dbReference type="ARBA" id="ARBA00023002"/>
    </source>
</evidence>
<keyword evidence="6" id="KW-0560">Oxidoreductase</keyword>
<feature type="domain" description="Dyp-type peroxidase C-terminal" evidence="11">
    <location>
        <begin position="210"/>
        <end position="433"/>
    </location>
</feature>
<keyword evidence="4" id="KW-0479">Metal-binding</keyword>
<keyword evidence="2 12" id="KW-0575">Peroxidase</keyword>
<keyword evidence="7" id="KW-0408">Iron</keyword>
<dbReference type="PANTHER" id="PTHR30521:SF4">
    <property type="entry name" value="DEFERROCHELATASE"/>
    <property type="match status" value="1"/>
</dbReference>
<evidence type="ECO:0000259" key="11">
    <source>
        <dbReference type="Pfam" id="PF20628"/>
    </source>
</evidence>
<dbReference type="AlphaFoldDB" id="A0A6N9H8N8"/>
<dbReference type="SUPFAM" id="SSF54909">
    <property type="entry name" value="Dimeric alpha+beta barrel"/>
    <property type="match status" value="1"/>
</dbReference>
<feature type="domain" description="Dyp-type peroxidase N-terminal" evidence="10">
    <location>
        <begin position="55"/>
        <end position="193"/>
    </location>
</feature>
<dbReference type="NCBIfam" id="TIGR01413">
    <property type="entry name" value="Dyp_perox_fam"/>
    <property type="match status" value="1"/>
</dbReference>
<evidence type="ECO:0000313" key="13">
    <source>
        <dbReference type="Proteomes" id="UP000469215"/>
    </source>
</evidence>
<keyword evidence="3" id="KW-0349">Heme</keyword>
<dbReference type="GO" id="GO:0005829">
    <property type="term" value="C:cytosol"/>
    <property type="evidence" value="ECO:0007669"/>
    <property type="project" value="TreeGrafter"/>
</dbReference>
<dbReference type="EMBL" id="WWEQ01000053">
    <property type="protein sequence ID" value="MYM20450.1"/>
    <property type="molecule type" value="Genomic_DNA"/>
</dbReference>
<dbReference type="Proteomes" id="UP000469215">
    <property type="component" value="Unassembled WGS sequence"/>
</dbReference>
<feature type="signal peptide" evidence="9">
    <location>
        <begin position="1"/>
        <end position="25"/>
    </location>
</feature>
<comment type="caution">
    <text evidence="12">The sequence shown here is derived from an EMBL/GenBank/DDBJ whole genome shotgun (WGS) entry which is preliminary data.</text>
</comment>
<dbReference type="InterPro" id="IPR048328">
    <property type="entry name" value="Dyp_perox_C"/>
</dbReference>
<dbReference type="PROSITE" id="PS51404">
    <property type="entry name" value="DYP_PEROXIDASE"/>
    <property type="match status" value="1"/>
</dbReference>
<dbReference type="GO" id="GO:0046872">
    <property type="term" value="F:metal ion binding"/>
    <property type="evidence" value="ECO:0007669"/>
    <property type="project" value="UniProtKB-KW"/>
</dbReference>
<dbReference type="GO" id="GO:0004601">
    <property type="term" value="F:peroxidase activity"/>
    <property type="evidence" value="ECO:0007669"/>
    <property type="project" value="UniProtKB-KW"/>
</dbReference>
<evidence type="ECO:0000259" key="10">
    <source>
        <dbReference type="Pfam" id="PF04261"/>
    </source>
</evidence>
<organism evidence="12 13">
    <name type="scientific">Brevibacterium rongguiense</name>
    <dbReference type="NCBI Taxonomy" id="2695267"/>
    <lineage>
        <taxon>Bacteria</taxon>
        <taxon>Bacillati</taxon>
        <taxon>Actinomycetota</taxon>
        <taxon>Actinomycetes</taxon>
        <taxon>Micrococcales</taxon>
        <taxon>Brevibacteriaceae</taxon>
        <taxon>Brevibacterium</taxon>
    </lineage>
</organism>
<proteinExistence type="inferred from homology"/>
<dbReference type="GO" id="GO:0020037">
    <property type="term" value="F:heme binding"/>
    <property type="evidence" value="ECO:0007669"/>
    <property type="project" value="InterPro"/>
</dbReference>
<comment type="similarity">
    <text evidence="8">Belongs to the DyP-type peroxidase family.</text>
</comment>
<evidence type="ECO:0000256" key="3">
    <source>
        <dbReference type="ARBA" id="ARBA00022617"/>
    </source>
</evidence>
<evidence type="ECO:0000256" key="8">
    <source>
        <dbReference type="ARBA" id="ARBA00025737"/>
    </source>
</evidence>
<evidence type="ECO:0000313" key="12">
    <source>
        <dbReference type="EMBL" id="MYM20450.1"/>
    </source>
</evidence>
<dbReference type="Pfam" id="PF20628">
    <property type="entry name" value="Dyp_perox_C"/>
    <property type="match status" value="1"/>
</dbReference>
<dbReference type="InterPro" id="IPR048327">
    <property type="entry name" value="Dyp_perox_N"/>
</dbReference>
<keyword evidence="5 9" id="KW-0732">Signal</keyword>
<evidence type="ECO:0000256" key="2">
    <source>
        <dbReference type="ARBA" id="ARBA00022559"/>
    </source>
</evidence>
<reference evidence="12 13" key="1">
    <citation type="submission" date="2020-01" db="EMBL/GenBank/DDBJ databases">
        <authorList>
            <person name="Deng T."/>
        </authorList>
    </citation>
    <scope>NUCLEOTIDE SEQUENCE [LARGE SCALE GENOMIC DNA]</scope>
    <source>
        <strain evidence="12 13">5221</strain>
    </source>
</reference>
<accession>A0A6N9H8N8</accession>
<feature type="chain" id="PRO_5039587187" evidence="9">
    <location>
        <begin position="26"/>
        <end position="446"/>
    </location>
</feature>
<evidence type="ECO:0000256" key="7">
    <source>
        <dbReference type="ARBA" id="ARBA00023004"/>
    </source>
</evidence>
<evidence type="ECO:0000256" key="4">
    <source>
        <dbReference type="ARBA" id="ARBA00022723"/>
    </source>
</evidence>
<dbReference type="InterPro" id="IPR011008">
    <property type="entry name" value="Dimeric_a/b-barrel"/>
</dbReference>
<dbReference type="Pfam" id="PF04261">
    <property type="entry name" value="Dyp_perox_N"/>
    <property type="match status" value="1"/>
</dbReference>
<comment type="cofactor">
    <cofactor evidence="1">
        <name>heme b</name>
        <dbReference type="ChEBI" id="CHEBI:60344"/>
    </cofactor>
</comment>
<name>A0A6N9H8N8_9MICO</name>
<gene>
    <name evidence="12" type="ORF">GSY69_10865</name>
</gene>
<dbReference type="InterPro" id="IPR006314">
    <property type="entry name" value="Dyp_peroxidase"/>
</dbReference>
<evidence type="ECO:0000256" key="1">
    <source>
        <dbReference type="ARBA" id="ARBA00001970"/>
    </source>
</evidence>
<sequence>MLGGGLAGFGLGAGAALLASSAAGARPGAGNAAEARIDAQGANGSERVPFYGGHQAGVETPPPAHAQFVALTLRDGVDAAGAIRLLRLLSDDAAALTQGEGPLADTEPELALRPARLTVTFGFGRGLVSLAGRRAVPPWLGPLPHYPIDRLEARLCAGDLLLQVCADDAQAVSHAVRMLLKDARSFTRIAWTQAAQRRAYGSDPAGTTLRNPFGQVDGTANPAPGTEDFARLVWGETAGSDVPDNTARGLPPLGLAAGNPAWLRGGTALVLRDIAMNMATWDRADRPAREFSVGRTLDTGAPLTGRTERDEPDFAATDARGLTVIPAACHMARARLDGKEQAPAEQQIYRRVYAYQEVVTGGVHVPRSTGPAAREDAAAEEAEFDRTGLMFASFQADIERQFQPIQHRLAQVDLLNEWTTPIGSTVWAIPPGARGPGDYVGSSLFG</sequence>
<protein>
    <submittedName>
        <fullName evidence="12">Dyp-type peroxidase</fullName>
    </submittedName>
</protein>
<dbReference type="RefSeq" id="WP_160953867.1">
    <property type="nucleotide sequence ID" value="NZ_WWEQ01000053.1"/>
</dbReference>
<keyword evidence="13" id="KW-1185">Reference proteome</keyword>
<evidence type="ECO:0000256" key="9">
    <source>
        <dbReference type="SAM" id="SignalP"/>
    </source>
</evidence>
<evidence type="ECO:0000256" key="5">
    <source>
        <dbReference type="ARBA" id="ARBA00022729"/>
    </source>
</evidence>
<dbReference type="PANTHER" id="PTHR30521">
    <property type="entry name" value="DEFERROCHELATASE/PEROXIDASE"/>
    <property type="match status" value="1"/>
</dbReference>